<evidence type="ECO:0000256" key="12">
    <source>
        <dbReference type="SAM" id="SignalP"/>
    </source>
</evidence>
<dbReference type="Gene3D" id="3.30.200.20">
    <property type="entry name" value="Phosphorylase Kinase, domain 1"/>
    <property type="match status" value="1"/>
</dbReference>
<keyword evidence="2" id="KW-0723">Serine/threonine-protein kinase</keyword>
<evidence type="ECO:0000256" key="5">
    <source>
        <dbReference type="ARBA" id="ARBA00022741"/>
    </source>
</evidence>
<dbReference type="PANTHER" id="PTHR27002">
    <property type="entry name" value="RECEPTOR-LIKE SERINE/THREONINE-PROTEIN KINASE SD1-8"/>
    <property type="match status" value="1"/>
</dbReference>
<evidence type="ECO:0000259" key="13">
    <source>
        <dbReference type="PROSITE" id="PS50011"/>
    </source>
</evidence>
<dbReference type="GO" id="GO:0030246">
    <property type="term" value="F:carbohydrate binding"/>
    <property type="evidence" value="ECO:0007669"/>
    <property type="project" value="UniProtKB-KW"/>
</dbReference>
<evidence type="ECO:0000256" key="11">
    <source>
        <dbReference type="ARBA" id="ARBA00048679"/>
    </source>
</evidence>
<dbReference type="GO" id="GO:0005524">
    <property type="term" value="F:ATP binding"/>
    <property type="evidence" value="ECO:0007669"/>
    <property type="project" value="UniProtKB-KW"/>
</dbReference>
<comment type="catalytic activity">
    <reaction evidence="11">
        <text>L-seryl-[protein] + ATP = O-phospho-L-seryl-[protein] + ADP + H(+)</text>
        <dbReference type="Rhea" id="RHEA:17989"/>
        <dbReference type="Rhea" id="RHEA-COMP:9863"/>
        <dbReference type="Rhea" id="RHEA-COMP:11604"/>
        <dbReference type="ChEBI" id="CHEBI:15378"/>
        <dbReference type="ChEBI" id="CHEBI:29999"/>
        <dbReference type="ChEBI" id="CHEBI:30616"/>
        <dbReference type="ChEBI" id="CHEBI:83421"/>
        <dbReference type="ChEBI" id="CHEBI:456216"/>
        <dbReference type="EC" id="2.7.11.1"/>
    </reaction>
</comment>
<evidence type="ECO:0000256" key="10">
    <source>
        <dbReference type="ARBA" id="ARBA00047899"/>
    </source>
</evidence>
<evidence type="ECO:0000256" key="8">
    <source>
        <dbReference type="ARBA" id="ARBA00023157"/>
    </source>
</evidence>
<dbReference type="PANTHER" id="PTHR27002:SF906">
    <property type="entry name" value="PROTEIN KINASE DOMAIN-CONTAINING PROTEIN"/>
    <property type="match status" value="1"/>
</dbReference>
<reference evidence="14 15" key="1">
    <citation type="journal article" date="2018" name="PLoS Genet.">
        <title>Population sequencing reveals clonal diversity and ancestral inbreeding in the grapevine cultivar Chardonnay.</title>
        <authorList>
            <person name="Roach M.J."/>
            <person name="Johnson D.L."/>
            <person name="Bohlmann J."/>
            <person name="van Vuuren H.J."/>
            <person name="Jones S.J."/>
            <person name="Pretorius I.S."/>
            <person name="Schmidt S.A."/>
            <person name="Borneman A.R."/>
        </authorList>
    </citation>
    <scope>NUCLEOTIDE SEQUENCE [LARGE SCALE GENOMIC DNA]</scope>
    <source>
        <strain evidence="15">cv. Chardonnay</strain>
        <tissue evidence="14">Leaf</tissue>
    </source>
</reference>
<name>A0A438IDB1_VITVI</name>
<dbReference type="InterPro" id="IPR011009">
    <property type="entry name" value="Kinase-like_dom_sf"/>
</dbReference>
<feature type="domain" description="Protein kinase" evidence="13">
    <location>
        <begin position="54"/>
        <end position="144"/>
    </location>
</feature>
<keyword evidence="14" id="KW-0675">Receptor</keyword>
<feature type="signal peptide" evidence="12">
    <location>
        <begin position="1"/>
        <end position="27"/>
    </location>
</feature>
<evidence type="ECO:0000313" key="15">
    <source>
        <dbReference type="Proteomes" id="UP000288805"/>
    </source>
</evidence>
<evidence type="ECO:0000256" key="1">
    <source>
        <dbReference type="ARBA" id="ARBA00012513"/>
    </source>
</evidence>
<dbReference type="SUPFAM" id="SSF56112">
    <property type="entry name" value="Protein kinase-like (PK-like)"/>
    <property type="match status" value="1"/>
</dbReference>
<keyword evidence="9" id="KW-0325">Glycoprotein</keyword>
<dbReference type="EC" id="2.7.11.1" evidence="1"/>
<dbReference type="InterPro" id="IPR000719">
    <property type="entry name" value="Prot_kinase_dom"/>
</dbReference>
<dbReference type="FunFam" id="3.30.200.20:FF:000195">
    <property type="entry name" value="G-type lectin S-receptor-like serine/threonine-protein kinase"/>
    <property type="match status" value="1"/>
</dbReference>
<keyword evidence="6 14" id="KW-0418">Kinase</keyword>
<keyword evidence="3" id="KW-0808">Transferase</keyword>
<dbReference type="Proteomes" id="UP000288805">
    <property type="component" value="Unassembled WGS sequence"/>
</dbReference>
<keyword evidence="5" id="KW-0547">Nucleotide-binding</keyword>
<evidence type="ECO:0000256" key="6">
    <source>
        <dbReference type="ARBA" id="ARBA00022777"/>
    </source>
</evidence>
<accession>A0A438IDB1</accession>
<keyword evidence="14" id="KW-0430">Lectin</keyword>
<comment type="caution">
    <text evidence="14">The sequence shown here is derived from an EMBL/GenBank/DDBJ whole genome shotgun (WGS) entry which is preliminary data.</text>
</comment>
<dbReference type="AlphaFoldDB" id="A0A438IDB1"/>
<sequence length="144" mass="16438">MYIGFMHSLILHSILHFVGYMEHDSEGDETNEGRKHPELQLFDLDTLLNATNNFSSDNKLGEGGFGPVYKGILQEGQEIAVKMMSKTSRQGLEEFKNEVESIAKLQHRNLVKLFGCCIHGRERMLIYEYLPNKSLDLFIFGLAL</sequence>
<gene>
    <name evidence="14" type="primary">RKS1_4</name>
    <name evidence="14" type="ORF">CK203_029795</name>
</gene>
<keyword evidence="7" id="KW-0067">ATP-binding</keyword>
<keyword evidence="8" id="KW-1015">Disulfide bond</keyword>
<evidence type="ECO:0000256" key="7">
    <source>
        <dbReference type="ARBA" id="ARBA00022840"/>
    </source>
</evidence>
<evidence type="ECO:0000256" key="2">
    <source>
        <dbReference type="ARBA" id="ARBA00022527"/>
    </source>
</evidence>
<evidence type="ECO:0000256" key="9">
    <source>
        <dbReference type="ARBA" id="ARBA00023180"/>
    </source>
</evidence>
<organism evidence="14 15">
    <name type="scientific">Vitis vinifera</name>
    <name type="common">Grape</name>
    <dbReference type="NCBI Taxonomy" id="29760"/>
    <lineage>
        <taxon>Eukaryota</taxon>
        <taxon>Viridiplantae</taxon>
        <taxon>Streptophyta</taxon>
        <taxon>Embryophyta</taxon>
        <taxon>Tracheophyta</taxon>
        <taxon>Spermatophyta</taxon>
        <taxon>Magnoliopsida</taxon>
        <taxon>eudicotyledons</taxon>
        <taxon>Gunneridae</taxon>
        <taxon>Pentapetalae</taxon>
        <taxon>rosids</taxon>
        <taxon>Vitales</taxon>
        <taxon>Vitaceae</taxon>
        <taxon>Viteae</taxon>
        <taxon>Vitis</taxon>
    </lineage>
</organism>
<comment type="catalytic activity">
    <reaction evidence="10">
        <text>L-threonyl-[protein] + ATP = O-phospho-L-threonyl-[protein] + ADP + H(+)</text>
        <dbReference type="Rhea" id="RHEA:46608"/>
        <dbReference type="Rhea" id="RHEA-COMP:11060"/>
        <dbReference type="Rhea" id="RHEA-COMP:11605"/>
        <dbReference type="ChEBI" id="CHEBI:15378"/>
        <dbReference type="ChEBI" id="CHEBI:30013"/>
        <dbReference type="ChEBI" id="CHEBI:30616"/>
        <dbReference type="ChEBI" id="CHEBI:61977"/>
        <dbReference type="ChEBI" id="CHEBI:456216"/>
        <dbReference type="EC" id="2.7.11.1"/>
    </reaction>
</comment>
<protein>
    <recommendedName>
        <fullName evidence="1">non-specific serine/threonine protein kinase</fullName>
        <ecNumber evidence="1">2.7.11.1</ecNumber>
    </recommendedName>
</protein>
<dbReference type="GO" id="GO:0004674">
    <property type="term" value="F:protein serine/threonine kinase activity"/>
    <property type="evidence" value="ECO:0007669"/>
    <property type="project" value="UniProtKB-KW"/>
</dbReference>
<proteinExistence type="predicted"/>
<evidence type="ECO:0000256" key="3">
    <source>
        <dbReference type="ARBA" id="ARBA00022679"/>
    </source>
</evidence>
<keyword evidence="4 12" id="KW-0732">Signal</keyword>
<feature type="chain" id="PRO_5019474370" description="non-specific serine/threonine protein kinase" evidence="12">
    <location>
        <begin position="28"/>
        <end position="144"/>
    </location>
</feature>
<dbReference type="PROSITE" id="PS50011">
    <property type="entry name" value="PROTEIN_KINASE_DOM"/>
    <property type="match status" value="1"/>
</dbReference>
<evidence type="ECO:0000313" key="14">
    <source>
        <dbReference type="EMBL" id="RVW94708.1"/>
    </source>
</evidence>
<evidence type="ECO:0000256" key="4">
    <source>
        <dbReference type="ARBA" id="ARBA00022729"/>
    </source>
</evidence>
<dbReference type="Pfam" id="PF07714">
    <property type="entry name" value="PK_Tyr_Ser-Thr"/>
    <property type="match status" value="1"/>
</dbReference>
<dbReference type="InterPro" id="IPR001245">
    <property type="entry name" value="Ser-Thr/Tyr_kinase_cat_dom"/>
</dbReference>
<dbReference type="EMBL" id="QGNW01000119">
    <property type="protein sequence ID" value="RVW94708.1"/>
    <property type="molecule type" value="Genomic_DNA"/>
</dbReference>